<comment type="caution">
    <text evidence="1">The sequence shown here is derived from an EMBL/GenBank/DDBJ whole genome shotgun (WGS) entry which is preliminary data.</text>
</comment>
<organism evidence="1 2">
    <name type="scientific">Toxocara canis</name>
    <name type="common">Canine roundworm</name>
    <dbReference type="NCBI Taxonomy" id="6265"/>
    <lineage>
        <taxon>Eukaryota</taxon>
        <taxon>Metazoa</taxon>
        <taxon>Ecdysozoa</taxon>
        <taxon>Nematoda</taxon>
        <taxon>Chromadorea</taxon>
        <taxon>Rhabditida</taxon>
        <taxon>Spirurina</taxon>
        <taxon>Ascaridomorpha</taxon>
        <taxon>Ascaridoidea</taxon>
        <taxon>Toxocaridae</taxon>
        <taxon>Toxocara</taxon>
    </lineage>
</organism>
<evidence type="ECO:0000313" key="2">
    <source>
        <dbReference type="Proteomes" id="UP000031036"/>
    </source>
</evidence>
<sequence>SFCSDVYFVRWCSLLSPHQRHCEYFCFRDLECFLFRPFRLLARYQSSSAFWNILTTKLAMLSFPTLCAATNPWLIAIHQVVFRCFVKEFHLPLVTAFKLTVENTTSIFSSQLCASAKQSYSFRDNDVPN</sequence>
<dbReference type="Proteomes" id="UP000031036">
    <property type="component" value="Unassembled WGS sequence"/>
</dbReference>
<reference evidence="1 2" key="1">
    <citation type="submission" date="2014-11" db="EMBL/GenBank/DDBJ databases">
        <title>Genetic blueprint of the zoonotic pathogen Toxocara canis.</title>
        <authorList>
            <person name="Zhu X.-Q."/>
            <person name="Korhonen P.K."/>
            <person name="Cai H."/>
            <person name="Young N.D."/>
            <person name="Nejsum P."/>
            <person name="von Samson-Himmelstjerna G."/>
            <person name="Boag P.R."/>
            <person name="Tan P."/>
            <person name="Li Q."/>
            <person name="Min J."/>
            <person name="Yang Y."/>
            <person name="Wang X."/>
            <person name="Fang X."/>
            <person name="Hall R.S."/>
            <person name="Hofmann A."/>
            <person name="Sternberg P.W."/>
            <person name="Jex A.R."/>
            <person name="Gasser R.B."/>
        </authorList>
    </citation>
    <scope>NUCLEOTIDE SEQUENCE [LARGE SCALE GENOMIC DNA]</scope>
    <source>
        <strain evidence="1">PN_DK_2014</strain>
    </source>
</reference>
<dbReference type="AlphaFoldDB" id="A0A0B2V6Y3"/>
<keyword evidence="2" id="KW-1185">Reference proteome</keyword>
<evidence type="ECO:0000313" key="1">
    <source>
        <dbReference type="EMBL" id="KHN77222.1"/>
    </source>
</evidence>
<accession>A0A0B2V6Y3</accession>
<gene>
    <name evidence="1" type="ORF">Tcan_01575</name>
</gene>
<feature type="non-terminal residue" evidence="1">
    <location>
        <position position="129"/>
    </location>
</feature>
<proteinExistence type="predicted"/>
<dbReference type="EMBL" id="JPKZ01002350">
    <property type="protein sequence ID" value="KHN77222.1"/>
    <property type="molecule type" value="Genomic_DNA"/>
</dbReference>
<name>A0A0B2V6Y3_TOXCA</name>
<feature type="non-terminal residue" evidence="1">
    <location>
        <position position="1"/>
    </location>
</feature>
<protein>
    <submittedName>
        <fullName evidence="1">Uncharacterized protein</fullName>
    </submittedName>
</protein>